<name>A0ABW2VU87_9ACTN</name>
<dbReference type="RefSeq" id="WP_381301578.1">
    <property type="nucleotide sequence ID" value="NZ_JBHTEC010000004.1"/>
</dbReference>
<evidence type="ECO:0000313" key="2">
    <source>
        <dbReference type="EMBL" id="MFD0287644.1"/>
    </source>
</evidence>
<keyword evidence="3" id="KW-1185">Reference proteome</keyword>
<evidence type="ECO:0000313" key="3">
    <source>
        <dbReference type="Proteomes" id="UP001596957"/>
    </source>
</evidence>
<organism evidence="2 3">
    <name type="scientific">Streptomyces lutosisoli</name>
    <dbReference type="NCBI Taxonomy" id="2665721"/>
    <lineage>
        <taxon>Bacteria</taxon>
        <taxon>Bacillati</taxon>
        <taxon>Actinomycetota</taxon>
        <taxon>Actinomycetes</taxon>
        <taxon>Kitasatosporales</taxon>
        <taxon>Streptomycetaceae</taxon>
        <taxon>Streptomyces</taxon>
    </lineage>
</organism>
<dbReference type="Proteomes" id="UP001596957">
    <property type="component" value="Unassembled WGS sequence"/>
</dbReference>
<sequence length="51" mass="5755">MNEEEMARAVERGLARHEARRAEARSRQLLGCVLLFMVFGVGFIILVTYGS</sequence>
<feature type="transmembrane region" description="Helical" evidence="1">
    <location>
        <begin position="29"/>
        <end position="49"/>
    </location>
</feature>
<keyword evidence="1" id="KW-1133">Transmembrane helix</keyword>
<keyword evidence="1" id="KW-0472">Membrane</keyword>
<keyword evidence="1" id="KW-0812">Transmembrane</keyword>
<gene>
    <name evidence="2" type="ORF">ACFQZP_39680</name>
</gene>
<reference evidence="3" key="1">
    <citation type="journal article" date="2019" name="Int. J. Syst. Evol. Microbiol.">
        <title>The Global Catalogue of Microorganisms (GCM) 10K type strain sequencing project: providing services to taxonomists for standard genome sequencing and annotation.</title>
        <authorList>
            <consortium name="The Broad Institute Genomics Platform"/>
            <consortium name="The Broad Institute Genome Sequencing Center for Infectious Disease"/>
            <person name="Wu L."/>
            <person name="Ma J."/>
        </authorList>
    </citation>
    <scope>NUCLEOTIDE SEQUENCE [LARGE SCALE GENOMIC DNA]</scope>
    <source>
        <strain evidence="3">CGMCC 4.7198</strain>
    </source>
</reference>
<proteinExistence type="predicted"/>
<protein>
    <submittedName>
        <fullName evidence="2">Uncharacterized protein</fullName>
    </submittedName>
</protein>
<evidence type="ECO:0000256" key="1">
    <source>
        <dbReference type="SAM" id="Phobius"/>
    </source>
</evidence>
<comment type="caution">
    <text evidence="2">The sequence shown here is derived from an EMBL/GenBank/DDBJ whole genome shotgun (WGS) entry which is preliminary data.</text>
</comment>
<dbReference type="EMBL" id="JBHTEC010000004">
    <property type="protein sequence ID" value="MFD0287644.1"/>
    <property type="molecule type" value="Genomic_DNA"/>
</dbReference>
<accession>A0ABW2VU87</accession>